<dbReference type="EMBL" id="BMFO01000003">
    <property type="protein sequence ID" value="GGF94903.1"/>
    <property type="molecule type" value="Genomic_DNA"/>
</dbReference>
<accession>A0A917CSE7</accession>
<keyword evidence="2" id="KW-0645">Protease</keyword>
<evidence type="ECO:0000313" key="6">
    <source>
        <dbReference type="EMBL" id="GGF94903.1"/>
    </source>
</evidence>
<comment type="similarity">
    <text evidence="1">Belongs to the peptidase S51 family.</text>
</comment>
<keyword evidence="4" id="KW-0720">Serine protease</keyword>
<keyword evidence="3" id="KW-0378">Hydrolase</keyword>
<dbReference type="PANTHER" id="PTHR36175:SF1">
    <property type="entry name" value="CYANOPHYCINASE"/>
    <property type="match status" value="1"/>
</dbReference>
<reference evidence="6" key="2">
    <citation type="submission" date="2020-09" db="EMBL/GenBank/DDBJ databases">
        <authorList>
            <person name="Sun Q."/>
            <person name="Zhou Y."/>
        </authorList>
    </citation>
    <scope>NUCLEOTIDE SEQUENCE</scope>
    <source>
        <strain evidence="6">CGMCC 1.12726</strain>
    </source>
</reference>
<protein>
    <recommendedName>
        <fullName evidence="8">Cyanophycinase</fullName>
    </recommendedName>
</protein>
<organism evidence="6 7">
    <name type="scientific">Arenimonas maotaiensis</name>
    <dbReference type="NCBI Taxonomy" id="1446479"/>
    <lineage>
        <taxon>Bacteria</taxon>
        <taxon>Pseudomonadati</taxon>
        <taxon>Pseudomonadota</taxon>
        <taxon>Gammaproteobacteria</taxon>
        <taxon>Lysobacterales</taxon>
        <taxon>Lysobacteraceae</taxon>
        <taxon>Arenimonas</taxon>
    </lineage>
</organism>
<dbReference type="SUPFAM" id="SSF52317">
    <property type="entry name" value="Class I glutamine amidotransferase-like"/>
    <property type="match status" value="1"/>
</dbReference>
<evidence type="ECO:0000256" key="3">
    <source>
        <dbReference type="ARBA" id="ARBA00022801"/>
    </source>
</evidence>
<dbReference type="GO" id="GO:0008236">
    <property type="term" value="F:serine-type peptidase activity"/>
    <property type="evidence" value="ECO:0007669"/>
    <property type="project" value="UniProtKB-KW"/>
</dbReference>
<comment type="caution">
    <text evidence="6">The sequence shown here is derived from an EMBL/GenBank/DDBJ whole genome shotgun (WGS) entry which is preliminary data.</text>
</comment>
<keyword evidence="5" id="KW-0732">Signal</keyword>
<gene>
    <name evidence="6" type="ORF">GCM10010960_15770</name>
</gene>
<dbReference type="Proteomes" id="UP000632858">
    <property type="component" value="Unassembled WGS sequence"/>
</dbReference>
<dbReference type="GO" id="GO:0006508">
    <property type="term" value="P:proteolysis"/>
    <property type="evidence" value="ECO:0007669"/>
    <property type="project" value="UniProtKB-KW"/>
</dbReference>
<dbReference type="InterPro" id="IPR029062">
    <property type="entry name" value="Class_I_gatase-like"/>
</dbReference>
<name>A0A917CSE7_9GAMM</name>
<keyword evidence="7" id="KW-1185">Reference proteome</keyword>
<sequence length="331" mass="35140">MRITALLLAVLSLPASAAEPAAFGYYLHGSAANAVPAQSPEHGGALLAGGGNEVDAAYGWLAEQARGGDLVVLRARGEDQYNPYFAQFGKLDSVETLVVGSREAANDPFVAKRVLNADALFIAGGDQANYINFWKGTALGDAIEALLRRRVAIGGTSAGLAVQGQYDFAALNDTISTEEALKNPYQPKLTLDSGFITAPGLAHTITDSHFAERDRMGRLMAFMARLIVDGKEPAGRLRAIGIDPATTLVVEGDKARVVGEGAVYFLNANGNPADCRPGQPLRFEGVSVVRLKNGDYFDLKAWKAGEGQPLHYRVSTADGRVWSDRADGGVY</sequence>
<evidence type="ECO:0000256" key="5">
    <source>
        <dbReference type="SAM" id="SignalP"/>
    </source>
</evidence>
<evidence type="ECO:0000313" key="7">
    <source>
        <dbReference type="Proteomes" id="UP000632858"/>
    </source>
</evidence>
<dbReference type="Gene3D" id="3.40.50.880">
    <property type="match status" value="1"/>
</dbReference>
<evidence type="ECO:0000256" key="1">
    <source>
        <dbReference type="ARBA" id="ARBA00006534"/>
    </source>
</evidence>
<proteinExistence type="inferred from homology"/>
<feature type="signal peptide" evidence="5">
    <location>
        <begin position="1"/>
        <end position="17"/>
    </location>
</feature>
<dbReference type="RefSeq" id="WP_188449679.1">
    <property type="nucleotide sequence ID" value="NZ_BMFO01000003.1"/>
</dbReference>
<dbReference type="InterPro" id="IPR005320">
    <property type="entry name" value="Peptidase_S51"/>
</dbReference>
<dbReference type="AlphaFoldDB" id="A0A917CSE7"/>
<dbReference type="PANTHER" id="PTHR36175">
    <property type="entry name" value="CYANOPHYCINASE"/>
    <property type="match status" value="1"/>
</dbReference>
<dbReference type="Pfam" id="PF03575">
    <property type="entry name" value="Peptidase_S51"/>
    <property type="match status" value="1"/>
</dbReference>
<feature type="chain" id="PRO_5037562958" description="Cyanophycinase" evidence="5">
    <location>
        <begin position="18"/>
        <end position="331"/>
    </location>
</feature>
<evidence type="ECO:0000256" key="4">
    <source>
        <dbReference type="ARBA" id="ARBA00022825"/>
    </source>
</evidence>
<dbReference type="CDD" id="cd03145">
    <property type="entry name" value="GAT1_cyanophycinase"/>
    <property type="match status" value="1"/>
</dbReference>
<evidence type="ECO:0000256" key="2">
    <source>
        <dbReference type="ARBA" id="ARBA00022670"/>
    </source>
</evidence>
<reference evidence="6" key="1">
    <citation type="journal article" date="2014" name="Int. J. Syst. Evol. Microbiol.">
        <title>Complete genome sequence of Corynebacterium casei LMG S-19264T (=DSM 44701T), isolated from a smear-ripened cheese.</title>
        <authorList>
            <consortium name="US DOE Joint Genome Institute (JGI-PGF)"/>
            <person name="Walter F."/>
            <person name="Albersmeier A."/>
            <person name="Kalinowski J."/>
            <person name="Ruckert C."/>
        </authorList>
    </citation>
    <scope>NUCLEOTIDE SEQUENCE</scope>
    <source>
        <strain evidence="6">CGMCC 1.12726</strain>
    </source>
</reference>
<evidence type="ECO:0008006" key="8">
    <source>
        <dbReference type="Google" id="ProtNLM"/>
    </source>
</evidence>